<dbReference type="Proteomes" id="UP000322667">
    <property type="component" value="Chromosome A12"/>
</dbReference>
<gene>
    <name evidence="1" type="ORF">ES332_A12G124500v1</name>
</gene>
<evidence type="ECO:0000313" key="2">
    <source>
        <dbReference type="Proteomes" id="UP000322667"/>
    </source>
</evidence>
<proteinExistence type="predicted"/>
<keyword evidence="2" id="KW-1185">Reference proteome</keyword>
<accession>A0A5D2MVV3</accession>
<reference evidence="1 2" key="1">
    <citation type="submission" date="2019-07" db="EMBL/GenBank/DDBJ databases">
        <title>WGS assembly of Gossypium tomentosum.</title>
        <authorList>
            <person name="Chen Z.J."/>
            <person name="Sreedasyam A."/>
            <person name="Ando A."/>
            <person name="Song Q."/>
            <person name="De L."/>
            <person name="Hulse-Kemp A."/>
            <person name="Ding M."/>
            <person name="Ye W."/>
            <person name="Kirkbride R."/>
            <person name="Jenkins J."/>
            <person name="Plott C."/>
            <person name="Lovell J."/>
            <person name="Lin Y.-M."/>
            <person name="Vaughn R."/>
            <person name="Liu B."/>
            <person name="Li W."/>
            <person name="Simpson S."/>
            <person name="Scheffler B."/>
            <person name="Saski C."/>
            <person name="Grover C."/>
            <person name="Hu G."/>
            <person name="Conover J."/>
            <person name="Carlson J."/>
            <person name="Shu S."/>
            <person name="Boston L."/>
            <person name="Williams M."/>
            <person name="Peterson D."/>
            <person name="Mcgee K."/>
            <person name="Jones D."/>
            <person name="Wendel J."/>
            <person name="Stelly D."/>
            <person name="Grimwood J."/>
            <person name="Schmutz J."/>
        </authorList>
    </citation>
    <scope>NUCLEOTIDE SEQUENCE [LARGE SCALE GENOMIC DNA]</scope>
    <source>
        <strain evidence="1">7179.01</strain>
    </source>
</reference>
<organism evidence="1 2">
    <name type="scientific">Gossypium tomentosum</name>
    <name type="common">Hawaiian cotton</name>
    <name type="synonym">Gossypium sandvicense</name>
    <dbReference type="NCBI Taxonomy" id="34277"/>
    <lineage>
        <taxon>Eukaryota</taxon>
        <taxon>Viridiplantae</taxon>
        <taxon>Streptophyta</taxon>
        <taxon>Embryophyta</taxon>
        <taxon>Tracheophyta</taxon>
        <taxon>Spermatophyta</taxon>
        <taxon>Magnoliopsida</taxon>
        <taxon>eudicotyledons</taxon>
        <taxon>Gunneridae</taxon>
        <taxon>Pentapetalae</taxon>
        <taxon>rosids</taxon>
        <taxon>malvids</taxon>
        <taxon>Malvales</taxon>
        <taxon>Malvaceae</taxon>
        <taxon>Malvoideae</taxon>
        <taxon>Gossypium</taxon>
    </lineage>
</organism>
<evidence type="ECO:0000313" key="1">
    <source>
        <dbReference type="EMBL" id="TYH95697.1"/>
    </source>
</evidence>
<sequence>MANGADNGRILPTEATTLEICGFSGVFFCRFSRTEEQGDARRRPCEEPLLGAQFSGISEAFGAIDCCASFWVYWASGLGYWNWVLGFI</sequence>
<dbReference type="AlphaFoldDB" id="A0A5D2MVV3"/>
<name>A0A5D2MVV3_GOSTO</name>
<protein>
    <submittedName>
        <fullName evidence="1">Uncharacterized protein</fullName>
    </submittedName>
</protein>
<dbReference type="EMBL" id="CM017621">
    <property type="protein sequence ID" value="TYH95697.1"/>
    <property type="molecule type" value="Genomic_DNA"/>
</dbReference>